<dbReference type="CDD" id="cd03788">
    <property type="entry name" value="GT20_TPS"/>
    <property type="match status" value="1"/>
</dbReference>
<organism evidence="2 3">
    <name type="scientific">Beauveria bassiana D1-5</name>
    <dbReference type="NCBI Taxonomy" id="1245745"/>
    <lineage>
        <taxon>Eukaryota</taxon>
        <taxon>Fungi</taxon>
        <taxon>Dikarya</taxon>
        <taxon>Ascomycota</taxon>
        <taxon>Pezizomycotina</taxon>
        <taxon>Sordariomycetes</taxon>
        <taxon>Hypocreomycetidae</taxon>
        <taxon>Hypocreales</taxon>
        <taxon>Cordycipitaceae</taxon>
        <taxon>Beauveria</taxon>
    </lineage>
</organism>
<evidence type="ECO:0000256" key="1">
    <source>
        <dbReference type="SAM" id="MobiDB-lite"/>
    </source>
</evidence>
<feature type="compositionally biased region" description="Polar residues" evidence="1">
    <location>
        <begin position="132"/>
        <end position="142"/>
    </location>
</feature>
<dbReference type="AlphaFoldDB" id="A0A0A2V7A4"/>
<dbReference type="EMBL" id="ANFO01001228">
    <property type="protein sequence ID" value="KGQ03393.1"/>
    <property type="molecule type" value="Genomic_DNA"/>
</dbReference>
<dbReference type="GO" id="GO:0005992">
    <property type="term" value="P:trehalose biosynthetic process"/>
    <property type="evidence" value="ECO:0007669"/>
    <property type="project" value="InterPro"/>
</dbReference>
<dbReference type="InterPro" id="IPR001830">
    <property type="entry name" value="Glyco_trans_20"/>
</dbReference>
<dbReference type="eggNOG" id="KOG1050">
    <property type="taxonomic scope" value="Eukaryota"/>
</dbReference>
<dbReference type="Gene3D" id="3.40.50.2000">
    <property type="entry name" value="Glycogen Phosphorylase B"/>
    <property type="match status" value="2"/>
</dbReference>
<feature type="compositionally biased region" description="Basic and acidic residues" evidence="1">
    <location>
        <begin position="14"/>
        <end position="29"/>
    </location>
</feature>
<dbReference type="GO" id="GO:0004805">
    <property type="term" value="F:trehalose-phosphatase activity"/>
    <property type="evidence" value="ECO:0007669"/>
    <property type="project" value="TreeGrafter"/>
</dbReference>
<dbReference type="PANTHER" id="PTHR10788">
    <property type="entry name" value="TREHALOSE-6-PHOSPHATE SYNTHASE"/>
    <property type="match status" value="1"/>
</dbReference>
<proteinExistence type="predicted"/>
<gene>
    <name evidence="2" type="ORF">BBAD15_g11361</name>
</gene>
<dbReference type="PANTHER" id="PTHR10788:SF123">
    <property type="entry name" value="TREHALOSE-PHOSPHATASE"/>
    <property type="match status" value="1"/>
</dbReference>
<comment type="caution">
    <text evidence="2">The sequence shown here is derived from an EMBL/GenBank/DDBJ whole genome shotgun (WGS) entry which is preliminary data.</text>
</comment>
<evidence type="ECO:0000313" key="3">
    <source>
        <dbReference type="Proteomes" id="UP000030106"/>
    </source>
</evidence>
<protein>
    <submittedName>
        <fullName evidence="2">Trehalose-phosphatase</fullName>
    </submittedName>
</protein>
<reference evidence="2 3" key="1">
    <citation type="submission" date="2012-10" db="EMBL/GenBank/DDBJ databases">
        <title>Genome sequencing and analysis of entomopathogenic fungi Beauveria bassiana D1-5.</title>
        <authorList>
            <person name="Li Q."/>
            <person name="Wang L."/>
            <person name="Zhang Z."/>
            <person name="Wang Q."/>
            <person name="Ren J."/>
            <person name="Wang M."/>
            <person name="Xu W."/>
            <person name="Wang J."/>
            <person name="Lu Y."/>
            <person name="Du Q."/>
            <person name="Sun Z."/>
        </authorList>
    </citation>
    <scope>NUCLEOTIDE SEQUENCE [LARGE SCALE GENOMIC DNA]</scope>
    <source>
        <strain evidence="2 3">D1-5</strain>
    </source>
</reference>
<dbReference type="GO" id="GO:0005829">
    <property type="term" value="C:cytosol"/>
    <property type="evidence" value="ECO:0007669"/>
    <property type="project" value="TreeGrafter"/>
</dbReference>
<dbReference type="Proteomes" id="UP000030106">
    <property type="component" value="Unassembled WGS sequence"/>
</dbReference>
<accession>A0A0A2V7A4</accession>
<dbReference type="OrthoDB" id="755951at2759"/>
<dbReference type="SUPFAM" id="SSF53756">
    <property type="entry name" value="UDP-Glycosyltransferase/glycogen phosphorylase"/>
    <property type="match status" value="1"/>
</dbReference>
<feature type="region of interest" description="Disordered" evidence="1">
    <location>
        <begin position="1"/>
        <end position="41"/>
    </location>
</feature>
<evidence type="ECO:0000313" key="2">
    <source>
        <dbReference type="EMBL" id="KGQ03393.1"/>
    </source>
</evidence>
<dbReference type="GO" id="GO:0005946">
    <property type="term" value="C:alpha,alpha-trehalose-phosphate synthase complex (UDP-forming)"/>
    <property type="evidence" value="ECO:0007669"/>
    <property type="project" value="TreeGrafter"/>
</dbReference>
<dbReference type="GO" id="GO:0031505">
    <property type="term" value="P:fungal-type cell wall organization"/>
    <property type="evidence" value="ECO:0007669"/>
    <property type="project" value="TreeGrafter"/>
</dbReference>
<dbReference type="Pfam" id="PF00982">
    <property type="entry name" value="Glyco_transf_20"/>
    <property type="match status" value="1"/>
</dbReference>
<dbReference type="GO" id="GO:0034605">
    <property type="term" value="P:cellular response to heat"/>
    <property type="evidence" value="ECO:0007669"/>
    <property type="project" value="TreeGrafter"/>
</dbReference>
<dbReference type="HOGENOM" id="CLU_002351_7_3_1"/>
<feature type="region of interest" description="Disordered" evidence="1">
    <location>
        <begin position="128"/>
        <end position="155"/>
    </location>
</feature>
<dbReference type="GO" id="GO:0003825">
    <property type="term" value="F:alpha,alpha-trehalose-phosphate synthase (UDP-forming) activity"/>
    <property type="evidence" value="ECO:0007669"/>
    <property type="project" value="TreeGrafter"/>
</dbReference>
<dbReference type="STRING" id="1245745.A0A0A2V7A4"/>
<sequence>MSAKTATMRPNLPPKRDSEQLALWRRDKQSIPVTPAFGSEKKKMQAKIDSTTVGQDYFDSNPSPKGNVISATFTIPHISYKNGKLGSDNDHRFWRSGHLDCLSHLTLNEVPLRHTVVAWTGEINQSDDKGSFTFTAPSSTSIAPDGHAQDTDESNPDKVVFVSNEEQQRLETDLYKSRERIVPVWLCAATGRKENGIELQNQSRWREYAEHDLFPLFHYKQREPKGGGDERLRWSDYHLVNAAFADKICDTYKPDDTILVHDYYLMLVPQMIRQRLPNARIAFILQTPFPTSEFIRCLHRRQELLEGVLGADIVVFQAHLYAEHFANSCARILKTQGGPEHIVHKGRCTQLAHIPTGIDIQHITQRAFNTNVDKLCKEVENTFSGKKIILGHDPMNSLSGLDKKLQAYERFLQDHPEWQEKVVLVQLTSPAAMLEAGGKEEADFVSRVNLLVGAINSRYGSLGHTPVQLSPLPPQQDEYFALLRQSDMALITSVREGISTTALEYAMCQRDRRGTLVLSEFSGTAGALSKAVVINPWDVSAVAGEIYKALTATLEEKAKSHAALFEQVQDVSVERWSRKLFGLLERASRNNTGQSKTSPILE</sequence>
<name>A0A0A2V7A4_BEABA</name>